<feature type="transmembrane region" description="Helical" evidence="12">
    <location>
        <begin position="378"/>
        <end position="404"/>
    </location>
</feature>
<comment type="caution">
    <text evidence="15">The sequence shown here is derived from an EMBL/GenBank/DDBJ whole genome shotgun (WGS) entry which is preliminary data.</text>
</comment>
<accession>A0AA37LT11</accession>
<keyword evidence="16" id="KW-1185">Reference proteome</keyword>
<keyword evidence="8 12" id="KW-1133">Transmembrane helix</keyword>
<dbReference type="InterPro" id="IPR017871">
    <property type="entry name" value="ABC_transporter-like_CS"/>
</dbReference>
<evidence type="ECO:0000259" key="14">
    <source>
        <dbReference type="PROSITE" id="PS50929"/>
    </source>
</evidence>
<dbReference type="PROSITE" id="PS00211">
    <property type="entry name" value="ABC_TRANSPORTER_1"/>
    <property type="match status" value="2"/>
</dbReference>
<feature type="region of interest" description="Disordered" evidence="11">
    <location>
        <begin position="337"/>
        <end position="368"/>
    </location>
</feature>
<feature type="transmembrane region" description="Helical" evidence="12">
    <location>
        <begin position="583"/>
        <end position="611"/>
    </location>
</feature>
<evidence type="ECO:0000256" key="5">
    <source>
        <dbReference type="ARBA" id="ARBA00022692"/>
    </source>
</evidence>
<evidence type="ECO:0000313" key="16">
    <source>
        <dbReference type="Proteomes" id="UP001055172"/>
    </source>
</evidence>
<dbReference type="Pfam" id="PF00664">
    <property type="entry name" value="ABC_membrane"/>
    <property type="match status" value="1"/>
</dbReference>
<sequence>MNTAAIAPLATFATFVIVSKSTGQPLNTESAYASLSLIYLLSNPLVVVFRTIPFISAALACFSRIQNYLLAESCTDYRLPLTERDRHPNQDDDKGDTHVAISGASFGWALGKPDSLNDITVNIRRSCFTFVVGPVGSGKSTLMRAILGEVPLRAGSIHADPSKIAFVGQEPWIQNLTIRQNILGSSSYDAEWYGKVVYACGLEQDIGELPNGDATRAGSAGFSLSGGQKQRLALARAVYSREKTVLLDDVFAGQDAATEEHVFQNLFAETGLFRQMSITVVCVTNAIHRLAYADHVVALDVSGHIVHQGSFAQLQSDTDYLHGLAVEQNGAIDARDAAEAPVQHRHETVPKGRSEKDTGQNSDESESPGRVLGEFATYAYYFGSVPVWYTILFAALIIMYAGGYQMTALVLSFWTDTAQATDDYYLGLFGLLTGLAVLGITGAAYFFLVVMVPLSSEILHARLLRSVMEAPVAFFSRTDVGVTTNRFSQDMSVVDTELPFALVDFCVNFALIIMSVILMPTVLQKFYVRTSRQIRLFDLKAKSPLFTQFLDLLQGLSTVRAFAWGPRFIERYLDLLDTSQRPFYLLFCIQRWLGLVLDLMTAVLVTVMMVLVVKLRTQLSAQYVALALVKVMSFGQSLAHVIQDWTQLETSFGAVARVKMFCTDTESENRPAETDAVPENWPAHGRVTIEDLVASYDALGGGGEPVLRGVSLDIPAGAKVGICGRSGSGKSSLLGCILRLLEVGPGSRITIDGVDITTLPRQAVRAAVAVVPQQPFFLKHTSLRDNLVVLRRQKHQQEHEQQEQQQQADDDKILQVLRRLKLDEVVDRLGGLDSPLDADRLSQGQRQLLCIARAMLAGKRIILIDEASSNVDERSERLIRDVMREQFASCTVIAVAHRLGAVVDFDRVAVMGGGRLLEWDSPRALLKRDSEFKRLWDLGAS</sequence>
<dbReference type="InterPro" id="IPR011527">
    <property type="entry name" value="ABC1_TM_dom"/>
</dbReference>
<dbReference type="GO" id="GO:0005524">
    <property type="term" value="F:ATP binding"/>
    <property type="evidence" value="ECO:0007669"/>
    <property type="project" value="UniProtKB-KW"/>
</dbReference>
<comment type="subcellular location">
    <subcellularLocation>
        <location evidence="1">Cell membrane</location>
        <topology evidence="1">Multi-pass membrane protein</topology>
    </subcellularLocation>
</comment>
<evidence type="ECO:0000256" key="9">
    <source>
        <dbReference type="ARBA" id="ARBA00023136"/>
    </source>
</evidence>
<evidence type="ECO:0000256" key="10">
    <source>
        <dbReference type="ARBA" id="ARBA00023180"/>
    </source>
</evidence>
<feature type="transmembrane region" description="Helical" evidence="12">
    <location>
        <begin position="500"/>
        <end position="523"/>
    </location>
</feature>
<dbReference type="GO" id="GO:0140359">
    <property type="term" value="F:ABC-type transporter activity"/>
    <property type="evidence" value="ECO:0007669"/>
    <property type="project" value="InterPro"/>
</dbReference>
<dbReference type="AlphaFoldDB" id="A0AA37LT11"/>
<dbReference type="CDD" id="cd18580">
    <property type="entry name" value="ABC_6TM_ABCC_D2"/>
    <property type="match status" value="1"/>
</dbReference>
<evidence type="ECO:0000256" key="2">
    <source>
        <dbReference type="ARBA" id="ARBA00009726"/>
    </source>
</evidence>
<dbReference type="InterPro" id="IPR027417">
    <property type="entry name" value="P-loop_NTPase"/>
</dbReference>
<dbReference type="EMBL" id="BPPX01000014">
    <property type="protein sequence ID" value="GJC84310.1"/>
    <property type="molecule type" value="Genomic_DNA"/>
</dbReference>
<keyword evidence="6" id="KW-0547">Nucleotide-binding</keyword>
<dbReference type="InterPro" id="IPR044726">
    <property type="entry name" value="ABCC_6TM_D2"/>
</dbReference>
<comment type="similarity">
    <text evidence="2">Belongs to the ABC transporter superfamily. ABCC family. Conjugate transporter (TC 3.A.1.208) subfamily.</text>
</comment>
<dbReference type="Gene3D" id="3.40.50.300">
    <property type="entry name" value="P-loop containing nucleotide triphosphate hydrolases"/>
    <property type="match status" value="2"/>
</dbReference>
<proteinExistence type="inferred from homology"/>
<dbReference type="InterPro" id="IPR050173">
    <property type="entry name" value="ABC_transporter_C-like"/>
</dbReference>
<organism evidence="15 16">
    <name type="scientific">Colletotrichum liriopes</name>
    <dbReference type="NCBI Taxonomy" id="708192"/>
    <lineage>
        <taxon>Eukaryota</taxon>
        <taxon>Fungi</taxon>
        <taxon>Dikarya</taxon>
        <taxon>Ascomycota</taxon>
        <taxon>Pezizomycotina</taxon>
        <taxon>Sordariomycetes</taxon>
        <taxon>Hypocreomycetidae</taxon>
        <taxon>Glomerellales</taxon>
        <taxon>Glomerellaceae</taxon>
        <taxon>Colletotrichum</taxon>
        <taxon>Colletotrichum spaethianum species complex</taxon>
    </lineage>
</organism>
<dbReference type="InterPro" id="IPR003593">
    <property type="entry name" value="AAA+_ATPase"/>
</dbReference>
<dbReference type="PANTHER" id="PTHR24223">
    <property type="entry name" value="ATP-BINDING CASSETTE SUB-FAMILY C"/>
    <property type="match status" value="1"/>
</dbReference>
<keyword evidence="10" id="KW-0325">Glycoprotein</keyword>
<reference evidence="15 16" key="1">
    <citation type="submission" date="2021-07" db="EMBL/GenBank/DDBJ databases">
        <title>Genome data of Colletotrichum spaethianum.</title>
        <authorList>
            <person name="Utami Y.D."/>
            <person name="Hiruma K."/>
        </authorList>
    </citation>
    <scope>NUCLEOTIDE SEQUENCE [LARGE SCALE GENOMIC DNA]</scope>
    <source>
        <strain evidence="15 16">MAFF 242679</strain>
    </source>
</reference>
<dbReference type="PROSITE" id="PS50893">
    <property type="entry name" value="ABC_TRANSPORTER_2"/>
    <property type="match status" value="2"/>
</dbReference>
<evidence type="ECO:0000256" key="8">
    <source>
        <dbReference type="ARBA" id="ARBA00022989"/>
    </source>
</evidence>
<dbReference type="Gene3D" id="1.20.1560.10">
    <property type="entry name" value="ABC transporter type 1, transmembrane domain"/>
    <property type="match status" value="1"/>
</dbReference>
<dbReference type="PROSITE" id="PS50929">
    <property type="entry name" value="ABC_TM1F"/>
    <property type="match status" value="1"/>
</dbReference>
<dbReference type="FunFam" id="3.40.50.300:FF:002145">
    <property type="entry name" value="ABC transporter (MsbA subfamily)"/>
    <property type="match status" value="1"/>
</dbReference>
<name>A0AA37LT11_9PEZI</name>
<dbReference type="GO" id="GO:0016887">
    <property type="term" value="F:ATP hydrolysis activity"/>
    <property type="evidence" value="ECO:0007669"/>
    <property type="project" value="InterPro"/>
</dbReference>
<dbReference type="Pfam" id="PF00005">
    <property type="entry name" value="ABC_tran"/>
    <property type="match status" value="2"/>
</dbReference>
<feature type="domain" description="ABC transporter" evidence="13">
    <location>
        <begin position="687"/>
        <end position="938"/>
    </location>
</feature>
<evidence type="ECO:0000256" key="7">
    <source>
        <dbReference type="ARBA" id="ARBA00022840"/>
    </source>
</evidence>
<keyword evidence="5 12" id="KW-0812">Transmembrane</keyword>
<feature type="compositionally biased region" description="Basic and acidic residues" evidence="11">
    <location>
        <begin position="337"/>
        <end position="358"/>
    </location>
</feature>
<keyword evidence="7" id="KW-0067">ATP-binding</keyword>
<evidence type="ECO:0000256" key="1">
    <source>
        <dbReference type="ARBA" id="ARBA00004651"/>
    </source>
</evidence>
<keyword evidence="3" id="KW-0813">Transport</keyword>
<evidence type="ECO:0000259" key="13">
    <source>
        <dbReference type="PROSITE" id="PS50893"/>
    </source>
</evidence>
<keyword evidence="4" id="KW-1003">Cell membrane</keyword>
<dbReference type="CDD" id="cd03250">
    <property type="entry name" value="ABCC_MRP_domain1"/>
    <property type="match status" value="1"/>
</dbReference>
<evidence type="ECO:0000256" key="4">
    <source>
        <dbReference type="ARBA" id="ARBA00022475"/>
    </source>
</evidence>
<feature type="domain" description="ABC transmembrane type-1" evidence="14">
    <location>
        <begin position="391"/>
        <end position="650"/>
    </location>
</feature>
<evidence type="ECO:0000256" key="6">
    <source>
        <dbReference type="ARBA" id="ARBA00022741"/>
    </source>
</evidence>
<evidence type="ECO:0000256" key="12">
    <source>
        <dbReference type="SAM" id="Phobius"/>
    </source>
</evidence>
<feature type="domain" description="ABC transporter" evidence="13">
    <location>
        <begin position="99"/>
        <end position="327"/>
    </location>
</feature>
<dbReference type="SMART" id="SM00382">
    <property type="entry name" value="AAA"/>
    <property type="match status" value="2"/>
</dbReference>
<feature type="transmembrane region" description="Helical" evidence="12">
    <location>
        <begin position="424"/>
        <end position="451"/>
    </location>
</feature>
<evidence type="ECO:0000256" key="11">
    <source>
        <dbReference type="SAM" id="MobiDB-lite"/>
    </source>
</evidence>
<dbReference type="SUPFAM" id="SSF52540">
    <property type="entry name" value="P-loop containing nucleoside triphosphate hydrolases"/>
    <property type="match status" value="2"/>
</dbReference>
<keyword evidence="9 12" id="KW-0472">Membrane</keyword>
<gene>
    <name evidence="15" type="ORF">ColLi_07148</name>
</gene>
<dbReference type="Proteomes" id="UP001055172">
    <property type="component" value="Unassembled WGS sequence"/>
</dbReference>
<dbReference type="InterPro" id="IPR003439">
    <property type="entry name" value="ABC_transporter-like_ATP-bd"/>
</dbReference>
<evidence type="ECO:0000256" key="3">
    <source>
        <dbReference type="ARBA" id="ARBA00022448"/>
    </source>
</evidence>
<protein>
    <submittedName>
        <fullName evidence="15">ABC transporter atnG</fullName>
    </submittedName>
</protein>
<dbReference type="InterPro" id="IPR036640">
    <property type="entry name" value="ABC1_TM_sf"/>
</dbReference>
<dbReference type="PANTHER" id="PTHR24223:SF269">
    <property type="entry name" value="ABC MULTIDRUG TRANSPORTER (EUROFUNG)-RELATED"/>
    <property type="match status" value="1"/>
</dbReference>
<evidence type="ECO:0000313" key="15">
    <source>
        <dbReference type="EMBL" id="GJC84310.1"/>
    </source>
</evidence>
<dbReference type="SUPFAM" id="SSF90123">
    <property type="entry name" value="ABC transporter transmembrane region"/>
    <property type="match status" value="1"/>
</dbReference>
<dbReference type="GO" id="GO:0005886">
    <property type="term" value="C:plasma membrane"/>
    <property type="evidence" value="ECO:0007669"/>
    <property type="project" value="UniProtKB-SubCell"/>
</dbReference>